<keyword evidence="2" id="KW-1185">Reference proteome</keyword>
<gene>
    <name evidence="1" type="ORF">A3Q56_04874</name>
</gene>
<comment type="caution">
    <text evidence="1">The sequence shown here is derived from an EMBL/GenBank/DDBJ whole genome shotgun (WGS) entry which is preliminary data.</text>
</comment>
<evidence type="ECO:0000313" key="1">
    <source>
        <dbReference type="EMBL" id="OAF67400.1"/>
    </source>
</evidence>
<sequence>LILISVYIILDELERIGNTDESILEKCGKLQTLASDLSNLYDNSKFFTNKMNEIVITQSYLYPIHLIIDLDKLVVINIKQPIRTEKLCFTNTLVNRLLKIQISNPNLIQSICKSDENFYCVVGKLINHILCLENICDKIMNLMESDIPVTVFKDTKILIVLTNADEDNIIEINLDMEFLLYLNFPIKNNQQYVTLKSAYPTKNIKIVESFIVNTLNSLTLEEIVQFNFLKFSKDISCIF</sequence>
<organism evidence="1 2">
    <name type="scientific">Intoshia linei</name>
    <dbReference type="NCBI Taxonomy" id="1819745"/>
    <lineage>
        <taxon>Eukaryota</taxon>
        <taxon>Metazoa</taxon>
        <taxon>Spiralia</taxon>
        <taxon>Lophotrochozoa</taxon>
        <taxon>Mesozoa</taxon>
        <taxon>Orthonectida</taxon>
        <taxon>Rhopaluridae</taxon>
        <taxon>Intoshia</taxon>
    </lineage>
</organism>
<dbReference type="AlphaFoldDB" id="A0A177AZU7"/>
<proteinExistence type="predicted"/>
<dbReference type="EMBL" id="LWCA01000669">
    <property type="protein sequence ID" value="OAF67400.1"/>
    <property type="molecule type" value="Genomic_DNA"/>
</dbReference>
<evidence type="ECO:0000313" key="2">
    <source>
        <dbReference type="Proteomes" id="UP000078046"/>
    </source>
</evidence>
<name>A0A177AZU7_9BILA</name>
<protein>
    <submittedName>
        <fullName evidence="1">Uncharacterized protein</fullName>
    </submittedName>
</protein>
<accession>A0A177AZU7</accession>
<feature type="non-terminal residue" evidence="1">
    <location>
        <position position="1"/>
    </location>
</feature>
<reference evidence="1 2" key="1">
    <citation type="submission" date="2016-04" db="EMBL/GenBank/DDBJ databases">
        <title>The genome of Intoshia linei affirms orthonectids as highly simplified spiralians.</title>
        <authorList>
            <person name="Mikhailov K.V."/>
            <person name="Slusarev G.S."/>
            <person name="Nikitin M.A."/>
            <person name="Logacheva M.D."/>
            <person name="Penin A."/>
            <person name="Aleoshin V."/>
            <person name="Panchin Y.V."/>
        </authorList>
    </citation>
    <scope>NUCLEOTIDE SEQUENCE [LARGE SCALE GENOMIC DNA]</scope>
    <source>
        <strain evidence="1">Intl2013</strain>
        <tissue evidence="1">Whole animal</tissue>
    </source>
</reference>
<dbReference type="Proteomes" id="UP000078046">
    <property type="component" value="Unassembled WGS sequence"/>
</dbReference>